<evidence type="ECO:0000313" key="4">
    <source>
        <dbReference type="EMBL" id="MBW8724081.1"/>
    </source>
</evidence>
<dbReference type="AlphaFoldDB" id="A0A952FKN1"/>
<evidence type="ECO:0000256" key="2">
    <source>
        <dbReference type="SAM" id="SignalP"/>
    </source>
</evidence>
<dbReference type="Gene3D" id="1.10.101.10">
    <property type="entry name" value="PGBD-like superfamily/PGBD"/>
    <property type="match status" value="1"/>
</dbReference>
<organism evidence="4 5">
    <name type="scientific">Inquilinus limosus</name>
    <dbReference type="NCBI Taxonomy" id="171674"/>
    <lineage>
        <taxon>Bacteria</taxon>
        <taxon>Pseudomonadati</taxon>
        <taxon>Pseudomonadota</taxon>
        <taxon>Alphaproteobacteria</taxon>
        <taxon>Rhodospirillales</taxon>
        <taxon>Rhodospirillaceae</taxon>
        <taxon>Inquilinus</taxon>
    </lineage>
</organism>
<dbReference type="Proteomes" id="UP000700706">
    <property type="component" value="Unassembled WGS sequence"/>
</dbReference>
<proteinExistence type="predicted"/>
<sequence>MRSTIALACLAATAGWAGAAFAANIEAGTYVAGGDAPIRLLVQPAQDGNVAFLLHRFSRGGICLMSGMAKPVGDTITWTSNTGAALAIRFDGRGASIDTANALPKNCDGAPRIAGAYVYDGPTVEFDQAEIGAVQSALNGAGYSLGRVDGVLGQRSLAAVRDYQQKNSIPSPDGGLTVETVAHLASGGRTAAATPTPIAPSTPLAAPSATPPATGAAPPVAPADTAAATPSAPTPASPPPPLRWLDPVPDRLVPLLEARYAPMVAPAVLNWRDAPFQVAEMELDEKPGQLSPDLIVFWNDAKHCDTSGCPWEILSEGSQSLTPVADGKAHELALAPSYSAGKRDLLVDGSRLFRWTGKGWAPEYYKPEKVR</sequence>
<keyword evidence="2" id="KW-0732">Signal</keyword>
<feature type="region of interest" description="Disordered" evidence="1">
    <location>
        <begin position="187"/>
        <end position="243"/>
    </location>
</feature>
<evidence type="ECO:0000256" key="1">
    <source>
        <dbReference type="SAM" id="MobiDB-lite"/>
    </source>
</evidence>
<reference evidence="4" key="1">
    <citation type="submission" date="2020-06" db="EMBL/GenBank/DDBJ databases">
        <title>Stable isotope informed genome-resolved metagenomics uncovers potential trophic interactions in rhizosphere soil.</title>
        <authorList>
            <person name="Starr E.P."/>
            <person name="Shi S."/>
            <person name="Blazewicz S.J."/>
            <person name="Koch B.J."/>
            <person name="Probst A.J."/>
            <person name="Hungate B.A."/>
            <person name="Pett-Ridge J."/>
            <person name="Firestone M.K."/>
            <person name="Banfield J.F."/>
        </authorList>
    </citation>
    <scope>NUCLEOTIDE SEQUENCE</scope>
    <source>
        <strain evidence="4">YM_69_17</strain>
    </source>
</reference>
<accession>A0A952FKN1</accession>
<protein>
    <submittedName>
        <fullName evidence="4">Peptidoglycan-binding protein</fullName>
    </submittedName>
</protein>
<dbReference type="EMBL" id="JAEKLZ010000074">
    <property type="protein sequence ID" value="MBW8724081.1"/>
    <property type="molecule type" value="Genomic_DNA"/>
</dbReference>
<comment type="caution">
    <text evidence="4">The sequence shown here is derived from an EMBL/GenBank/DDBJ whole genome shotgun (WGS) entry which is preliminary data.</text>
</comment>
<feature type="domain" description="Peptidoglycan binding-like" evidence="3">
    <location>
        <begin position="129"/>
        <end position="184"/>
    </location>
</feature>
<name>A0A952FKN1_9PROT</name>
<evidence type="ECO:0000259" key="3">
    <source>
        <dbReference type="Pfam" id="PF01471"/>
    </source>
</evidence>
<dbReference type="InterPro" id="IPR002477">
    <property type="entry name" value="Peptidoglycan-bd-like"/>
</dbReference>
<dbReference type="InterPro" id="IPR036365">
    <property type="entry name" value="PGBD-like_sf"/>
</dbReference>
<dbReference type="InterPro" id="IPR036366">
    <property type="entry name" value="PGBDSf"/>
</dbReference>
<dbReference type="Pfam" id="PF01471">
    <property type="entry name" value="PG_binding_1"/>
    <property type="match status" value="1"/>
</dbReference>
<feature type="chain" id="PRO_5037820455" evidence="2">
    <location>
        <begin position="23"/>
        <end position="371"/>
    </location>
</feature>
<feature type="compositionally biased region" description="Low complexity" evidence="1">
    <location>
        <begin position="190"/>
        <end position="231"/>
    </location>
</feature>
<evidence type="ECO:0000313" key="5">
    <source>
        <dbReference type="Proteomes" id="UP000700706"/>
    </source>
</evidence>
<feature type="signal peptide" evidence="2">
    <location>
        <begin position="1"/>
        <end position="22"/>
    </location>
</feature>
<gene>
    <name evidence="4" type="ORF">JF625_02830</name>
</gene>
<feature type="compositionally biased region" description="Pro residues" evidence="1">
    <location>
        <begin position="232"/>
        <end position="242"/>
    </location>
</feature>
<dbReference type="SUPFAM" id="SSF47090">
    <property type="entry name" value="PGBD-like"/>
    <property type="match status" value="1"/>
</dbReference>